<dbReference type="InterPro" id="IPR018193">
    <property type="entry name" value="Glyc_kinase_flavodox-like_fold"/>
</dbReference>
<evidence type="ECO:0000313" key="6">
    <source>
        <dbReference type="Proteomes" id="UP000215137"/>
    </source>
</evidence>
<evidence type="ECO:0000313" key="5">
    <source>
        <dbReference type="EMBL" id="ASV67849.1"/>
    </source>
</evidence>
<proteinExistence type="inferred from homology"/>
<accession>A0A248TI97</accession>
<dbReference type="GO" id="GO:0031388">
    <property type="term" value="P:organic acid phosphorylation"/>
    <property type="evidence" value="ECO:0007669"/>
    <property type="project" value="UniProtKB-UniRule"/>
</dbReference>
<dbReference type="OrthoDB" id="9774290at2"/>
<organism evidence="5 6">
    <name type="scientific">Cytobacillus kochii</name>
    <dbReference type="NCBI Taxonomy" id="859143"/>
    <lineage>
        <taxon>Bacteria</taxon>
        <taxon>Bacillati</taxon>
        <taxon>Bacillota</taxon>
        <taxon>Bacilli</taxon>
        <taxon>Bacillales</taxon>
        <taxon>Bacillaceae</taxon>
        <taxon>Cytobacillus</taxon>
    </lineage>
</organism>
<comment type="similarity">
    <text evidence="1 4">Belongs to the glycerate kinase type-1 family.</text>
</comment>
<evidence type="ECO:0000256" key="1">
    <source>
        <dbReference type="ARBA" id="ARBA00006284"/>
    </source>
</evidence>
<dbReference type="GO" id="GO:0008887">
    <property type="term" value="F:glycerate kinase activity"/>
    <property type="evidence" value="ECO:0007669"/>
    <property type="project" value="UniProtKB-UniRule"/>
</dbReference>
<dbReference type="PANTHER" id="PTHR21599:SF0">
    <property type="entry name" value="GLYCERATE KINASE"/>
    <property type="match status" value="1"/>
</dbReference>
<dbReference type="InterPro" id="IPR036129">
    <property type="entry name" value="Glycerate_kinase_sf"/>
</dbReference>
<protein>
    <submittedName>
        <fullName evidence="5">Glycerate kinase</fullName>
    </submittedName>
</protein>
<dbReference type="AlphaFoldDB" id="A0A248TI97"/>
<dbReference type="Gene3D" id="3.40.50.10350">
    <property type="entry name" value="Glycerate kinase, domain 1"/>
    <property type="match status" value="1"/>
</dbReference>
<gene>
    <name evidence="5" type="ORF">CKF48_11330</name>
</gene>
<dbReference type="NCBIfam" id="TIGR00045">
    <property type="entry name" value="glycerate kinase"/>
    <property type="match status" value="1"/>
</dbReference>
<dbReference type="RefSeq" id="WP_095371418.1">
    <property type="nucleotide sequence ID" value="NZ_CP022983.1"/>
</dbReference>
<keyword evidence="3 4" id="KW-0418">Kinase</keyword>
<dbReference type="PANTHER" id="PTHR21599">
    <property type="entry name" value="GLYCERATE KINASE"/>
    <property type="match status" value="1"/>
</dbReference>
<dbReference type="SUPFAM" id="SSF110738">
    <property type="entry name" value="Glycerate kinase I"/>
    <property type="match status" value="1"/>
</dbReference>
<dbReference type="EMBL" id="CP022983">
    <property type="protein sequence ID" value="ASV67849.1"/>
    <property type="molecule type" value="Genomic_DNA"/>
</dbReference>
<sequence>MKVVIAPDSYKGSLSSVSAAEAIAKGVKKALPSCEVISVPVADGGEGTMDSLVSATGGKKVKVSVMGPLHKKVAAEYGVLGDEKTCVIEMASASGLELIDKSERNPLIATTFGTGELIKKALDDGYRHFILAVGGSATNDGGAGMLQALGLKIMNDAGDEIGLGGEALGEVTSVQLDSLDSRIKDCQFLIASDVQNPFIGPNGASHVFGPQKGASPEVVETLDHYMGNWADVIEHATKVRLHDRPGAGAAGGIGGAFQAFFNADMKRGIDLVIEYTGLKEKMVNADCVFTGEGQCDFQTASGKTPMGVAEAARINHIPVFVLAGSIGKGIEELYEYGITSVHSLVTSPMELDEAMERSAELLADAAERVMRTFIAFQR</sequence>
<keyword evidence="6" id="KW-1185">Reference proteome</keyword>
<dbReference type="Pfam" id="PF02595">
    <property type="entry name" value="Gly_kinase"/>
    <property type="match status" value="1"/>
</dbReference>
<keyword evidence="2 4" id="KW-0808">Transferase</keyword>
<dbReference type="Proteomes" id="UP000215137">
    <property type="component" value="Chromosome"/>
</dbReference>
<evidence type="ECO:0000256" key="4">
    <source>
        <dbReference type="PIRNR" id="PIRNR006078"/>
    </source>
</evidence>
<dbReference type="InterPro" id="IPR004381">
    <property type="entry name" value="Glycerate_kinase"/>
</dbReference>
<name>A0A248TI97_9BACI</name>
<dbReference type="InterPro" id="IPR018197">
    <property type="entry name" value="Glycerate_kinase_RE-like"/>
</dbReference>
<evidence type="ECO:0000256" key="3">
    <source>
        <dbReference type="ARBA" id="ARBA00022777"/>
    </source>
</evidence>
<dbReference type="PIRSF" id="PIRSF006078">
    <property type="entry name" value="GlxK"/>
    <property type="match status" value="1"/>
</dbReference>
<dbReference type="KEGG" id="bko:CKF48_11330"/>
<evidence type="ECO:0000256" key="2">
    <source>
        <dbReference type="ARBA" id="ARBA00022679"/>
    </source>
</evidence>
<reference evidence="5 6" key="1">
    <citation type="submission" date="2017-08" db="EMBL/GenBank/DDBJ databases">
        <title>Complete Genome Sequence of Bacillus kochii Oregon-R-modENCODE STRAIN BDGP4, isolated from Drosophila melanogaster gut.</title>
        <authorList>
            <person name="Wan K.H."/>
            <person name="Yu C."/>
            <person name="Park S."/>
            <person name="Hammonds A.S."/>
            <person name="Booth B.W."/>
            <person name="Celniker S.E."/>
        </authorList>
    </citation>
    <scope>NUCLEOTIDE SEQUENCE [LARGE SCALE GENOMIC DNA]</scope>
    <source>
        <strain evidence="5 6">BDGP4</strain>
    </source>
</reference>
<dbReference type="Gene3D" id="3.90.1510.10">
    <property type="entry name" value="Glycerate kinase, domain 2"/>
    <property type="match status" value="1"/>
</dbReference>